<feature type="transmembrane region" description="Helical" evidence="1">
    <location>
        <begin position="324"/>
        <end position="347"/>
    </location>
</feature>
<evidence type="ECO:0000313" key="3">
    <source>
        <dbReference type="Proteomes" id="UP000000238"/>
    </source>
</evidence>
<gene>
    <name evidence="2" type="ordered locus">HCH_00134</name>
</gene>
<protein>
    <recommendedName>
        <fullName evidence="4">DUF4153 domain-containing protein</fullName>
    </recommendedName>
</protein>
<evidence type="ECO:0000256" key="1">
    <source>
        <dbReference type="SAM" id="Phobius"/>
    </source>
</evidence>
<feature type="transmembrane region" description="Helical" evidence="1">
    <location>
        <begin position="359"/>
        <end position="379"/>
    </location>
</feature>
<proteinExistence type="predicted"/>
<feature type="transmembrane region" description="Helical" evidence="1">
    <location>
        <begin position="65"/>
        <end position="86"/>
    </location>
</feature>
<dbReference type="EMBL" id="CP000155">
    <property type="protein sequence ID" value="ABC27053.1"/>
    <property type="molecule type" value="Genomic_DNA"/>
</dbReference>
<dbReference type="Pfam" id="PF13687">
    <property type="entry name" value="DUF4153"/>
    <property type="match status" value="1"/>
</dbReference>
<dbReference type="Proteomes" id="UP000000238">
    <property type="component" value="Chromosome"/>
</dbReference>
<name>Q2SQM1_HAHCH</name>
<keyword evidence="3" id="KW-1185">Reference proteome</keyword>
<feature type="transmembrane region" description="Helical" evidence="1">
    <location>
        <begin position="291"/>
        <end position="312"/>
    </location>
</feature>
<dbReference type="InterPro" id="IPR025291">
    <property type="entry name" value="DUF4153"/>
</dbReference>
<dbReference type="HOGENOM" id="CLU_030637_1_1_6"/>
<feature type="transmembrane region" description="Helical" evidence="1">
    <location>
        <begin position="219"/>
        <end position="247"/>
    </location>
</feature>
<feature type="transmembrane region" description="Helical" evidence="1">
    <location>
        <begin position="189"/>
        <end position="207"/>
    </location>
</feature>
<organism evidence="2 3">
    <name type="scientific">Hahella chejuensis (strain KCTC 2396)</name>
    <dbReference type="NCBI Taxonomy" id="349521"/>
    <lineage>
        <taxon>Bacteria</taxon>
        <taxon>Pseudomonadati</taxon>
        <taxon>Pseudomonadota</taxon>
        <taxon>Gammaproteobacteria</taxon>
        <taxon>Oceanospirillales</taxon>
        <taxon>Hahellaceae</taxon>
        <taxon>Hahella</taxon>
    </lineage>
</organism>
<dbReference type="eggNOG" id="COG0474">
    <property type="taxonomic scope" value="Bacteria"/>
</dbReference>
<dbReference type="STRING" id="349521.HCH_00134"/>
<keyword evidence="1" id="KW-0472">Membrane</keyword>
<keyword evidence="1" id="KW-1133">Transmembrane helix</keyword>
<evidence type="ECO:0000313" key="2">
    <source>
        <dbReference type="EMBL" id="ABC27053.1"/>
    </source>
</evidence>
<reference evidence="2 3" key="1">
    <citation type="journal article" date="2005" name="Nucleic Acids Res.">
        <title>Genomic blueprint of Hahella chejuensis, a marine microbe producing an algicidal agent.</title>
        <authorList>
            <person name="Jeong H."/>
            <person name="Yim J.H."/>
            <person name="Lee C."/>
            <person name="Choi S.-H."/>
            <person name="Park Y.K."/>
            <person name="Yoon S.H."/>
            <person name="Hur C.-G."/>
            <person name="Kang H.-Y."/>
            <person name="Kim D."/>
            <person name="Lee H.H."/>
            <person name="Park K.H."/>
            <person name="Park S.-H."/>
            <person name="Park H.-S."/>
            <person name="Lee H.K."/>
            <person name="Oh T.K."/>
            <person name="Kim J.F."/>
        </authorList>
    </citation>
    <scope>NUCLEOTIDE SEQUENCE [LARGE SCALE GENOMIC DNA]</scope>
    <source>
        <strain evidence="2 3">KCTC 2396</strain>
    </source>
</reference>
<sequence>MTPQETRFPFFSTLLAGIATGVAAWLGTEYWPNDLMAQKAAAVAITFIFVFAGAFLFTGRTRRSASNWALAAGIAIVIGLSAVWLITNTFKPEGGSYEGSSDLVTSWWVTIVPLLFALLPFVQCDFQKNQSFMSDILNVELYRKYWENLFILAFAGLLVGLYWLVATLCAALFDILKIVELGRFIEYEPVGWTASAIIFALGISLGCRYPNLLNMLTGLIATICRAILPPVAVFMIAFAVALSIVGLDMIWSTGRSTPMLLAMILVAVISLNGAAQCGGEGGNPYPQWLRGVIYVLLALLPVFAILAGYSLYQRIDQYGLTPDRYYPALLVVLALALTLSYCVMFIMKRASWLTTLNTVNIPVVLAAALMAMLTLTPWLNSQEVSASNQFARLEAGKSTAENVDLGLFRFQLGRSGQERLTQIKAMVEGESSLPQAQAQVLSQRLEVLKTANYYYDWKEKERLAELYSKPIGLEWLDEGVADVAAFEGAVELEMCRERLCFAFTVDLDQDGDKEVLVAEEIEYVYDLKVYDADDAGVWRKMGQLDLSRASSCCNRDIVELLKSRDFELQQPRYQSLRLGDTLFSFSPD</sequence>
<keyword evidence="1" id="KW-0812">Transmembrane</keyword>
<accession>Q2SQM1</accession>
<dbReference type="OrthoDB" id="7022049at2"/>
<evidence type="ECO:0008006" key="4">
    <source>
        <dbReference type="Google" id="ProtNLM"/>
    </source>
</evidence>
<feature type="transmembrane region" description="Helical" evidence="1">
    <location>
        <begin position="259"/>
        <end position="279"/>
    </location>
</feature>
<feature type="transmembrane region" description="Helical" evidence="1">
    <location>
        <begin position="40"/>
        <end position="58"/>
    </location>
</feature>
<dbReference type="KEGG" id="hch:HCH_00134"/>
<dbReference type="AlphaFoldDB" id="Q2SQM1"/>
<dbReference type="RefSeq" id="WP_011394130.1">
    <property type="nucleotide sequence ID" value="NC_007645.1"/>
</dbReference>
<feature type="transmembrane region" description="Helical" evidence="1">
    <location>
        <begin position="145"/>
        <end position="173"/>
    </location>
</feature>
<feature type="transmembrane region" description="Helical" evidence="1">
    <location>
        <begin position="106"/>
        <end position="124"/>
    </location>
</feature>